<dbReference type="SUPFAM" id="SSF101473">
    <property type="entry name" value="DhaL-like"/>
    <property type="match status" value="1"/>
</dbReference>
<sequence length="565" mass="62266">MTQQQINATLFLQMMQAGAQNLNRHVENVNALNVFPVPDGDTGTNMNLTLSSGVREMEKHASAGTVGKLAEALSKGLLMGARGNSGVILSQLFRGFAKAVANKESINAVQLADAFQRGVETAYKAVIKPVEGTILTVAREAAEAGMRRSWYAENPADILDMILTEARQSLARTPDLLPVLKQAGVVDAGGQGLIYVYEGMLQALRGEINVEEFTELHQNRESLAEVAHEHNAQSKIDPSQIEYGYCTEFIIQLKTDRRKTEVFEEQAFRQAMTQFGDSLLVVADDELVKVHIHAEYPGNALNYAMKFGDLTGIKIDNMREQYANVTEGKAHHQPTLVEPTVEEPEEKKPYGFVAVAAGEGLANIFRSMGVDVVIEGGQTMNPSTEDLVKAVEQIAAEHIFILPNNKNIILTAEQVSKVVDQEVSVIPTRTIPQGLAALLAFDASQNPAENKQNMIERYQEVRSGELTYAVRNSKMNGIEIQAGDFLGIHEGKIEVVGKDMLDTACELLKRMKADEADIVTVIYGQDVEEAQLTDLQKRLENDFPDAELEWHDGGQPLYYFLFSVE</sequence>
<dbReference type="PROSITE" id="PS51480">
    <property type="entry name" value="DHAL"/>
    <property type="match status" value="1"/>
</dbReference>
<dbReference type="InterPro" id="IPR036117">
    <property type="entry name" value="DhaL_dom_sf"/>
</dbReference>
<evidence type="ECO:0000313" key="2">
    <source>
        <dbReference type="EMBL" id="SFJ61589.1"/>
    </source>
</evidence>
<dbReference type="Pfam" id="PF02734">
    <property type="entry name" value="Dak2"/>
    <property type="match status" value="1"/>
</dbReference>
<dbReference type="STRING" id="46223.SAMN05421852_11429"/>
<dbReference type="PANTHER" id="PTHR33434">
    <property type="entry name" value="DEGV DOMAIN-CONTAINING PROTEIN DR_1986-RELATED"/>
    <property type="match status" value="1"/>
</dbReference>
<feature type="domain" description="DhaL" evidence="1">
    <location>
        <begin position="9"/>
        <end position="202"/>
    </location>
</feature>
<dbReference type="AlphaFoldDB" id="A0A1I3SUP3"/>
<keyword evidence="3" id="KW-1185">Reference proteome</keyword>
<dbReference type="Proteomes" id="UP000199545">
    <property type="component" value="Unassembled WGS sequence"/>
</dbReference>
<dbReference type="InterPro" id="IPR033470">
    <property type="entry name" value="FakA-like_C"/>
</dbReference>
<accession>A0A1I3SUP3</accession>
<dbReference type="SMART" id="SM01120">
    <property type="entry name" value="Dak2"/>
    <property type="match status" value="1"/>
</dbReference>
<dbReference type="Pfam" id="PF21645">
    <property type="entry name" value="FakA-like_M"/>
    <property type="match status" value="1"/>
</dbReference>
<dbReference type="GO" id="GO:0006071">
    <property type="term" value="P:glycerol metabolic process"/>
    <property type="evidence" value="ECO:0007669"/>
    <property type="project" value="InterPro"/>
</dbReference>
<dbReference type="EMBL" id="FORR01000014">
    <property type="protein sequence ID" value="SFJ61589.1"/>
    <property type="molecule type" value="Genomic_DNA"/>
</dbReference>
<dbReference type="InterPro" id="IPR048394">
    <property type="entry name" value="FakA-like_M"/>
</dbReference>
<dbReference type="NCBIfam" id="TIGR03599">
    <property type="entry name" value="YloV"/>
    <property type="match status" value="1"/>
</dbReference>
<dbReference type="RefSeq" id="WP_341849642.1">
    <property type="nucleotide sequence ID" value="NZ_FORR01000014.1"/>
</dbReference>
<proteinExistence type="predicted"/>
<dbReference type="Gene3D" id="1.25.40.340">
    <property type="match status" value="1"/>
</dbReference>
<dbReference type="InterPro" id="IPR019986">
    <property type="entry name" value="YloV-like"/>
</dbReference>
<evidence type="ECO:0000259" key="1">
    <source>
        <dbReference type="PROSITE" id="PS51480"/>
    </source>
</evidence>
<dbReference type="PANTHER" id="PTHR33434:SF4">
    <property type="entry name" value="PHOSPHATASE PROTEIN"/>
    <property type="match status" value="1"/>
</dbReference>
<dbReference type="InterPro" id="IPR050270">
    <property type="entry name" value="DegV_domain_contain"/>
</dbReference>
<name>A0A1I3SUP3_9BACL</name>
<protein>
    <recommendedName>
        <fullName evidence="1">DhaL domain-containing protein</fullName>
    </recommendedName>
</protein>
<gene>
    <name evidence="2" type="ORF">SAMN05421852_11429</name>
</gene>
<reference evidence="2 3" key="1">
    <citation type="submission" date="2016-10" db="EMBL/GenBank/DDBJ databases">
        <authorList>
            <person name="de Groot N.N."/>
        </authorList>
    </citation>
    <scope>NUCLEOTIDE SEQUENCE [LARGE SCALE GENOMIC DNA]</scope>
    <source>
        <strain evidence="2 3">DSM 44778</strain>
    </source>
</reference>
<dbReference type="GO" id="GO:0004371">
    <property type="term" value="F:glycerone kinase activity"/>
    <property type="evidence" value="ECO:0007669"/>
    <property type="project" value="InterPro"/>
</dbReference>
<dbReference type="SMART" id="SM01121">
    <property type="entry name" value="Dak1_2"/>
    <property type="match status" value="1"/>
</dbReference>
<organism evidence="2 3">
    <name type="scientific">Thermoflavimicrobium dichotomicum</name>
    <dbReference type="NCBI Taxonomy" id="46223"/>
    <lineage>
        <taxon>Bacteria</taxon>
        <taxon>Bacillati</taxon>
        <taxon>Bacillota</taxon>
        <taxon>Bacilli</taxon>
        <taxon>Bacillales</taxon>
        <taxon>Thermoactinomycetaceae</taxon>
        <taxon>Thermoflavimicrobium</taxon>
    </lineage>
</organism>
<evidence type="ECO:0000313" key="3">
    <source>
        <dbReference type="Proteomes" id="UP000199545"/>
    </source>
</evidence>
<dbReference type="InterPro" id="IPR004007">
    <property type="entry name" value="DhaL_dom"/>
</dbReference>
<dbReference type="Pfam" id="PF13684">
    <property type="entry name" value="FakA-like_C"/>
    <property type="match status" value="1"/>
</dbReference>